<dbReference type="Proteomes" id="UP000321484">
    <property type="component" value="Unassembled WGS sequence"/>
</dbReference>
<evidence type="ECO:0000313" key="2">
    <source>
        <dbReference type="Proteomes" id="UP000321484"/>
    </source>
</evidence>
<evidence type="ECO:0008006" key="3">
    <source>
        <dbReference type="Google" id="ProtNLM"/>
    </source>
</evidence>
<proteinExistence type="predicted"/>
<reference evidence="1 2" key="1">
    <citation type="submission" date="2019-07" db="EMBL/GenBank/DDBJ databases">
        <title>Whole genome shotgun sequence of Actinotalea fermentans NBRC 105374.</title>
        <authorList>
            <person name="Hosoyama A."/>
            <person name="Uohara A."/>
            <person name="Ohji S."/>
            <person name="Ichikawa N."/>
        </authorList>
    </citation>
    <scope>NUCLEOTIDE SEQUENCE [LARGE SCALE GENOMIC DNA]</scope>
    <source>
        <strain evidence="1 2">NBRC 105374</strain>
    </source>
</reference>
<evidence type="ECO:0000313" key="1">
    <source>
        <dbReference type="EMBL" id="GEN80182.1"/>
    </source>
</evidence>
<dbReference type="EMBL" id="BJYK01000005">
    <property type="protein sequence ID" value="GEN80182.1"/>
    <property type="molecule type" value="Genomic_DNA"/>
</dbReference>
<name>A0A511YYA4_9CELL</name>
<dbReference type="Pfam" id="PF04250">
    <property type="entry name" value="DUF429"/>
    <property type="match status" value="1"/>
</dbReference>
<sequence>MPVTPSRTRALGVDACKAGWVGILLADERLRCFFAATIAAVVAQAEADGPLAAVGVDMPIGLPDAGRRTADVLAKQAIGPLRASVFMTPVRAALRASDHATASALNSELAGEGVSQQAFALRHKVFEVEELLASTSARVVEVHPEASFARMNGGPLRERKSTWAGAEVRRLLLADQGIPLFGDLGTAGRSAGVDDVLDAAAAAWSARRVATGQAVSLPDPPEAFSDGRPAAIWV</sequence>
<dbReference type="RefSeq" id="WP_186814520.1">
    <property type="nucleotide sequence ID" value="NZ_BJYK01000005.1"/>
</dbReference>
<dbReference type="AlphaFoldDB" id="A0A511YYA4"/>
<organism evidence="1 2">
    <name type="scientific">Actinotalea fermentans</name>
    <dbReference type="NCBI Taxonomy" id="43671"/>
    <lineage>
        <taxon>Bacteria</taxon>
        <taxon>Bacillati</taxon>
        <taxon>Actinomycetota</taxon>
        <taxon>Actinomycetes</taxon>
        <taxon>Micrococcales</taxon>
        <taxon>Cellulomonadaceae</taxon>
        <taxon>Actinotalea</taxon>
    </lineage>
</organism>
<gene>
    <name evidence="1" type="ORF">AFE02nite_19160</name>
</gene>
<keyword evidence="2" id="KW-1185">Reference proteome</keyword>
<accession>A0A511YYA4</accession>
<dbReference type="InterPro" id="IPR007362">
    <property type="entry name" value="DUF429"/>
</dbReference>
<protein>
    <recommendedName>
        <fullName evidence="3">DUF429 domain-containing protein</fullName>
    </recommendedName>
</protein>
<comment type="caution">
    <text evidence="1">The sequence shown here is derived from an EMBL/GenBank/DDBJ whole genome shotgun (WGS) entry which is preliminary data.</text>
</comment>